<organism evidence="1">
    <name type="scientific">Anguilla anguilla</name>
    <name type="common">European freshwater eel</name>
    <name type="synonym">Muraena anguilla</name>
    <dbReference type="NCBI Taxonomy" id="7936"/>
    <lineage>
        <taxon>Eukaryota</taxon>
        <taxon>Metazoa</taxon>
        <taxon>Chordata</taxon>
        <taxon>Craniata</taxon>
        <taxon>Vertebrata</taxon>
        <taxon>Euteleostomi</taxon>
        <taxon>Actinopterygii</taxon>
        <taxon>Neopterygii</taxon>
        <taxon>Teleostei</taxon>
        <taxon>Anguilliformes</taxon>
        <taxon>Anguillidae</taxon>
        <taxon>Anguilla</taxon>
    </lineage>
</organism>
<name>A0A0E9UVR6_ANGAN</name>
<dbReference type="EMBL" id="GBXM01039509">
    <property type="protein sequence ID" value="JAH69068.1"/>
    <property type="molecule type" value="Transcribed_RNA"/>
</dbReference>
<dbReference type="AlphaFoldDB" id="A0A0E9UVR6"/>
<accession>A0A0E9UVR6</accession>
<evidence type="ECO:0000313" key="1">
    <source>
        <dbReference type="EMBL" id="JAH69068.1"/>
    </source>
</evidence>
<protein>
    <submittedName>
        <fullName evidence="1">Uncharacterized protein</fullName>
    </submittedName>
</protein>
<proteinExistence type="predicted"/>
<sequence>MLGTTYQSTFLQNCRTVYLRELMWF</sequence>
<reference evidence="1" key="1">
    <citation type="submission" date="2014-11" db="EMBL/GenBank/DDBJ databases">
        <authorList>
            <person name="Amaro Gonzalez C."/>
        </authorList>
    </citation>
    <scope>NUCLEOTIDE SEQUENCE</scope>
</reference>
<reference evidence="1" key="2">
    <citation type="journal article" date="2015" name="Fish Shellfish Immunol.">
        <title>Early steps in the European eel (Anguilla anguilla)-Vibrio vulnificus interaction in the gills: Role of the RtxA13 toxin.</title>
        <authorList>
            <person name="Callol A."/>
            <person name="Pajuelo D."/>
            <person name="Ebbesson L."/>
            <person name="Teles M."/>
            <person name="MacKenzie S."/>
            <person name="Amaro C."/>
        </authorList>
    </citation>
    <scope>NUCLEOTIDE SEQUENCE</scope>
</reference>